<proteinExistence type="predicted"/>
<dbReference type="AlphaFoldDB" id="T2GG62"/>
<accession>T2GG62</accession>
<reference evidence="1 2" key="1">
    <citation type="journal article" date="2013" name="J. Bacteriol.">
        <title>Roles of HynAB and Ech, the only two hydrogenases found in the model sulfate reducer Desulfovibrio gigas.</title>
        <authorList>
            <person name="Morais-Silva F.O."/>
            <person name="Santos C.I."/>
            <person name="Rodrigues R."/>
            <person name="Pereira I.A."/>
            <person name="Rodrigues-Pousada C."/>
        </authorList>
    </citation>
    <scope>NUCLEOTIDE SEQUENCE [LARGE SCALE GENOMIC DNA]</scope>
    <source>
        <strain evidence="2">ATCC 19364 / DSM 1382 / NCIMB 9332 / VKM B-1759</strain>
    </source>
</reference>
<evidence type="ECO:0000313" key="1">
    <source>
        <dbReference type="EMBL" id="AGW15166.1"/>
    </source>
</evidence>
<reference evidence="2" key="2">
    <citation type="submission" date="2013-07" db="EMBL/GenBank/DDBJ databases">
        <authorList>
            <person name="Morais-Silva F.O."/>
            <person name="Rezende A.M."/>
            <person name="Pimentel C."/>
            <person name="Resende D.M."/>
            <person name="Santos C.I."/>
            <person name="Clemente C."/>
            <person name="de Oliveira L.M."/>
            <person name="da Silva S.M."/>
            <person name="Costa D.A."/>
            <person name="Varela-Raposo A."/>
            <person name="Horacio E.C.A."/>
            <person name="Matos M."/>
            <person name="Flores O."/>
            <person name="Ruiz J.C."/>
            <person name="Rodrigues-Pousada C."/>
        </authorList>
    </citation>
    <scope>NUCLEOTIDE SEQUENCE [LARGE SCALE GENOMIC DNA]</scope>
    <source>
        <strain evidence="2">ATCC 19364 / DSM 1382 / NCIMB 9332 / VKM B-1759</strain>
    </source>
</reference>
<dbReference type="RefSeq" id="WP_021762294.1">
    <property type="nucleotide sequence ID" value="NC_022444.1"/>
</dbReference>
<dbReference type="PATRIC" id="fig|1121448.10.peg.3439"/>
<name>T2GG62_MEGG1</name>
<gene>
    <name evidence="1" type="ORF">DGI_3488</name>
</gene>
<sequence>MSDIRKPLTPVKPVGLELVFFYPCPHCQRQVPLVGPTQPSLAQCDSCKGQFPIVPADERTLTFLKIMLANGKAGIDPDFL</sequence>
<keyword evidence="2" id="KW-1185">Reference proteome</keyword>
<evidence type="ECO:0000313" key="2">
    <source>
        <dbReference type="Proteomes" id="UP000016587"/>
    </source>
</evidence>
<dbReference type="EMBL" id="CP006585">
    <property type="protein sequence ID" value="AGW15166.1"/>
    <property type="molecule type" value="Genomic_DNA"/>
</dbReference>
<dbReference type="HOGENOM" id="CLU_2582675_0_0_7"/>
<dbReference type="eggNOG" id="ENOG50345RY">
    <property type="taxonomic scope" value="Bacteria"/>
</dbReference>
<protein>
    <submittedName>
        <fullName evidence="1">Uncharacterized protein</fullName>
    </submittedName>
</protein>
<dbReference type="KEGG" id="dgg:DGI_3488"/>
<dbReference type="Proteomes" id="UP000016587">
    <property type="component" value="Chromosome"/>
</dbReference>
<organism evidence="1 2">
    <name type="scientific">Megalodesulfovibrio gigas (strain ATCC 19364 / DSM 1382 / NCIMB 9332 / VKM B-1759)</name>
    <name type="common">Desulfovibrio gigas</name>
    <dbReference type="NCBI Taxonomy" id="1121448"/>
    <lineage>
        <taxon>Bacteria</taxon>
        <taxon>Pseudomonadati</taxon>
        <taxon>Thermodesulfobacteriota</taxon>
        <taxon>Desulfovibrionia</taxon>
        <taxon>Desulfovibrionales</taxon>
        <taxon>Desulfovibrionaceae</taxon>
        <taxon>Megalodesulfovibrio</taxon>
    </lineage>
</organism>
<dbReference type="STRING" id="1121448.DGI_3488"/>